<proteinExistence type="predicted"/>
<gene>
    <name evidence="2" type="ORF">G9U52_20070</name>
</gene>
<feature type="transmembrane region" description="Helical" evidence="1">
    <location>
        <begin position="76"/>
        <end position="96"/>
    </location>
</feature>
<dbReference type="Proteomes" id="UP001165962">
    <property type="component" value="Unassembled WGS sequence"/>
</dbReference>
<comment type="caution">
    <text evidence="2">The sequence shown here is derived from an EMBL/GenBank/DDBJ whole genome shotgun (WGS) entry which is preliminary data.</text>
</comment>
<keyword evidence="1" id="KW-1133">Transmembrane helix</keyword>
<dbReference type="EMBL" id="JAAOIW010000007">
    <property type="protein sequence ID" value="NHN32140.1"/>
    <property type="molecule type" value="Genomic_DNA"/>
</dbReference>
<keyword evidence="1" id="KW-0472">Membrane</keyword>
<evidence type="ECO:0000313" key="2">
    <source>
        <dbReference type="EMBL" id="NHN32140.1"/>
    </source>
</evidence>
<dbReference type="RefSeq" id="WP_166152416.1">
    <property type="nucleotide sequence ID" value="NZ_JAAOIW010000007.1"/>
</dbReference>
<protein>
    <submittedName>
        <fullName evidence="2">Uncharacterized protein</fullName>
    </submittedName>
</protein>
<evidence type="ECO:0000313" key="3">
    <source>
        <dbReference type="Proteomes" id="UP001165962"/>
    </source>
</evidence>
<accession>A0ABX0J9S6</accession>
<keyword evidence="1" id="KW-0812">Transmembrane</keyword>
<feature type="transmembrane region" description="Helical" evidence="1">
    <location>
        <begin position="102"/>
        <end position="120"/>
    </location>
</feature>
<evidence type="ECO:0000256" key="1">
    <source>
        <dbReference type="SAM" id="Phobius"/>
    </source>
</evidence>
<feature type="transmembrane region" description="Helical" evidence="1">
    <location>
        <begin position="132"/>
        <end position="152"/>
    </location>
</feature>
<name>A0ABX0J9S6_9BACL</name>
<reference evidence="2" key="1">
    <citation type="submission" date="2020-03" db="EMBL/GenBank/DDBJ databases">
        <title>Draft sequencing of Paenibacilllus sp. S3N08.</title>
        <authorList>
            <person name="Kim D.-U."/>
        </authorList>
    </citation>
    <scope>NUCLEOTIDE SEQUENCE</scope>
    <source>
        <strain evidence="2">S3N08</strain>
    </source>
</reference>
<organism evidence="2 3">
    <name type="scientific">Paenibacillus agricola</name>
    <dbReference type="NCBI Taxonomy" id="2716264"/>
    <lineage>
        <taxon>Bacteria</taxon>
        <taxon>Bacillati</taxon>
        <taxon>Bacillota</taxon>
        <taxon>Bacilli</taxon>
        <taxon>Bacillales</taxon>
        <taxon>Paenibacillaceae</taxon>
        <taxon>Paenibacillus</taxon>
    </lineage>
</organism>
<feature type="transmembrane region" description="Helical" evidence="1">
    <location>
        <begin position="7"/>
        <end position="29"/>
    </location>
</feature>
<keyword evidence="3" id="KW-1185">Reference proteome</keyword>
<feature type="transmembrane region" description="Helical" evidence="1">
    <location>
        <begin position="41"/>
        <end position="64"/>
    </location>
</feature>
<sequence length="255" mass="28245">MVARKMLAAYFTSWIVVLWVSFPSLNVGGATWRVVGTYTSWAFIIALYAVPSIFVYGILVSSLVELAAKKLKLAGFMEWAVSGCIHVILGFSFGLIFQSSLFSIMGGAAAVLFFSIDMMIPQTLPLFRWRKYVTLITAPLLLFGVIVSALYLSAPPKPPFTPNDAVSFATSGSGSTIDWFPKRVGITKRQIEGYEVERETAVVETGVKEQYLVYFIESWRKGEEVGEHRMIYEVTRGTMGAKGSEGTEPPYQRSS</sequence>